<evidence type="ECO:0000259" key="7">
    <source>
        <dbReference type="Pfam" id="PF21365"/>
    </source>
</evidence>
<evidence type="ECO:0000259" key="6">
    <source>
        <dbReference type="Pfam" id="PF13802"/>
    </source>
</evidence>
<keyword evidence="3 4" id="KW-0326">Glycosidase</keyword>
<dbReference type="Pfam" id="PF01055">
    <property type="entry name" value="Glyco_hydro_31_2nd"/>
    <property type="match status" value="1"/>
</dbReference>
<evidence type="ECO:0008006" key="10">
    <source>
        <dbReference type="Google" id="ProtNLM"/>
    </source>
</evidence>
<feature type="domain" description="Glycoside hydrolase family 31 TIM barrel" evidence="5">
    <location>
        <begin position="356"/>
        <end position="683"/>
    </location>
</feature>
<protein>
    <recommendedName>
        <fullName evidence="10">Neutral alpha-glucosidase C</fullName>
    </recommendedName>
</protein>
<dbReference type="Gene3D" id="2.60.40.1180">
    <property type="entry name" value="Golgi alpha-mannosidase II"/>
    <property type="match status" value="2"/>
</dbReference>
<dbReference type="PANTHER" id="PTHR22762">
    <property type="entry name" value="ALPHA-GLUCOSIDASE"/>
    <property type="match status" value="1"/>
</dbReference>
<dbReference type="SUPFAM" id="SSF51011">
    <property type="entry name" value="Glycosyl hydrolase domain"/>
    <property type="match status" value="1"/>
</dbReference>
<name>A0ABN8ZSI8_RANTA</name>
<dbReference type="InterPro" id="IPR017853">
    <property type="entry name" value="GH"/>
</dbReference>
<sequence length="1017" mass="115350">MESAEKEEISVEDEAVDKSIFKDCSKIAFYRRQKQLLSKKSTYRALLDSVTIGKDSARFQIINEPAKVPLLAEVCGIEGNIFRLKINEEIPLKPRYEVPDVLTSKLTTVRLTSCPGDTGSLVLASGKGDLKCHIMANPFKVDFVSEEEVVMSINSLGQLYFEQLQIPPKQRATKKNEEDASIDTTQENQEELGLWEEKFENFVDVKINGPASIGLDFSLHGFEHLYGIPQHAESHQLKNTSDGDAYRLYNLDVYGYKIHDKMGIYGSVPYLLAHKLGRTLGIFWLNASETLVEIKTEPAVKYTLTQMGPVAAKQKVGSQTDVHWMSESGIIDVFLLTGPTPSDVFKQYSYLTGTQAMPPLFSLGYHQCRWNYEDEQDVKAVDAGFDEHNIPYDVMWLDIEHTEGKRYFTWDKKRFPNPKRMQDLLRSKKRKLVVISDPHIKIDPNYSVYAKAKEQGFFVKNHEGGDFEGVCWPGLSSYLDFTNPKVREWYSSLFAFSVYQGSTDILYIWNDMNEPSVFKGPEQTMQKNAIHHGNWEHRELHNIYGFYQQMATTEGLIQRSKGKERPFVLTRSFFAGSQKYGAVWTGDNTAEWSYLKISIPMLLTLSVTGISFCGADVGGFIGDPEAELLVRWYQAGAYQPFFRGHATMKTKRREPWLFGEEHTRLIREAVRERYTLLPYWYSLFYSAHVASQPVMRPLWVEFPNELESFSVEDEYMLGSALLVHPVTEPKATVVDVFLPGSSEIWYDSKTFAHWKGACIVKIPVTLDSIPVFQRGGSVVPVKTTIGRSTGCMTDSPYGLRVALSTKGSAIGEFYLDDGHSFQYLHQKQFLHRKFSFSSGVLTNSCADERGHYPSKCVVEQILVLGLKKQPSSVTAHSADGSAQPVAFTYYAATSTLNLETLSLKIGADWKARRLRHQMKGRSNLLNHGEGNDNQPQYSSLENRMDRGAWQATAHRVTESDMTERLTHTIHLQLHRHSKAAESLDFEPQHQLQMLPPLFYSSRVAVKTLVLFLGGLGE</sequence>
<evidence type="ECO:0000256" key="1">
    <source>
        <dbReference type="ARBA" id="ARBA00007806"/>
    </source>
</evidence>
<dbReference type="CDD" id="cd06603">
    <property type="entry name" value="GH31_GANC_GANAB_alpha"/>
    <property type="match status" value="1"/>
</dbReference>
<dbReference type="InterPro" id="IPR013780">
    <property type="entry name" value="Glyco_hydro_b"/>
</dbReference>
<gene>
    <name evidence="8" type="ORF">MRATA1EN1_LOCUS25716</name>
</gene>
<evidence type="ECO:0000256" key="3">
    <source>
        <dbReference type="ARBA" id="ARBA00023295"/>
    </source>
</evidence>
<dbReference type="Proteomes" id="UP001176941">
    <property type="component" value="Chromosome 6"/>
</dbReference>
<feature type="domain" description="Glycosyl hydrolase family 31 C-terminal" evidence="7">
    <location>
        <begin position="692"/>
        <end position="779"/>
    </location>
</feature>
<accession>A0ABN8ZSI8</accession>
<comment type="similarity">
    <text evidence="1 4">Belongs to the glycosyl hydrolase 31 family.</text>
</comment>
<dbReference type="InterPro" id="IPR025887">
    <property type="entry name" value="Glyco_hydro_31_N_dom"/>
</dbReference>
<dbReference type="SUPFAM" id="SSF74650">
    <property type="entry name" value="Galactose mutarotase-like"/>
    <property type="match status" value="1"/>
</dbReference>
<evidence type="ECO:0000256" key="4">
    <source>
        <dbReference type="RuleBase" id="RU361185"/>
    </source>
</evidence>
<feature type="domain" description="Glycoside hydrolase family 31 N-terminal" evidence="6">
    <location>
        <begin position="74"/>
        <end position="292"/>
    </location>
</feature>
<dbReference type="Gene3D" id="3.20.20.80">
    <property type="entry name" value="Glycosidases"/>
    <property type="match status" value="1"/>
</dbReference>
<keyword evidence="9" id="KW-1185">Reference proteome</keyword>
<dbReference type="InterPro" id="IPR030458">
    <property type="entry name" value="Glyco_hydro_31_AS"/>
</dbReference>
<dbReference type="InterPro" id="IPR011013">
    <property type="entry name" value="Gal_mutarotase_sf_dom"/>
</dbReference>
<dbReference type="PROSITE" id="PS00129">
    <property type="entry name" value="GLYCOSYL_HYDROL_F31_1"/>
    <property type="match status" value="1"/>
</dbReference>
<dbReference type="SUPFAM" id="SSF51445">
    <property type="entry name" value="(Trans)glycosidases"/>
    <property type="match status" value="1"/>
</dbReference>
<organism evidence="8 9">
    <name type="scientific">Rangifer tarandus platyrhynchus</name>
    <name type="common">Svalbard reindeer</name>
    <dbReference type="NCBI Taxonomy" id="3082113"/>
    <lineage>
        <taxon>Eukaryota</taxon>
        <taxon>Metazoa</taxon>
        <taxon>Chordata</taxon>
        <taxon>Craniata</taxon>
        <taxon>Vertebrata</taxon>
        <taxon>Euteleostomi</taxon>
        <taxon>Mammalia</taxon>
        <taxon>Eutheria</taxon>
        <taxon>Laurasiatheria</taxon>
        <taxon>Artiodactyla</taxon>
        <taxon>Ruminantia</taxon>
        <taxon>Pecora</taxon>
        <taxon>Cervidae</taxon>
        <taxon>Odocoileinae</taxon>
        <taxon>Rangifer</taxon>
    </lineage>
</organism>
<reference evidence="8" key="1">
    <citation type="submission" date="2023-04" db="EMBL/GenBank/DDBJ databases">
        <authorList>
            <consortium name="ELIXIR-Norway"/>
        </authorList>
    </citation>
    <scope>NUCLEOTIDE SEQUENCE [LARGE SCALE GENOMIC DNA]</scope>
</reference>
<evidence type="ECO:0000313" key="8">
    <source>
        <dbReference type="EMBL" id="CAI9176754.1"/>
    </source>
</evidence>
<dbReference type="Gene3D" id="2.60.40.1760">
    <property type="entry name" value="glycosyl hydrolase (family 31)"/>
    <property type="match status" value="1"/>
</dbReference>
<dbReference type="Pfam" id="PF13802">
    <property type="entry name" value="Gal_mutarotas_2"/>
    <property type="match status" value="1"/>
</dbReference>
<dbReference type="Pfam" id="PF21365">
    <property type="entry name" value="Glyco_hydro_31_3rd"/>
    <property type="match status" value="1"/>
</dbReference>
<keyword evidence="2 4" id="KW-0378">Hydrolase</keyword>
<evidence type="ECO:0000256" key="2">
    <source>
        <dbReference type="ARBA" id="ARBA00022801"/>
    </source>
</evidence>
<proteinExistence type="inferred from homology"/>
<dbReference type="EMBL" id="OX459942">
    <property type="protein sequence ID" value="CAI9176754.1"/>
    <property type="molecule type" value="Genomic_DNA"/>
</dbReference>
<evidence type="ECO:0000259" key="5">
    <source>
        <dbReference type="Pfam" id="PF01055"/>
    </source>
</evidence>
<dbReference type="InterPro" id="IPR000322">
    <property type="entry name" value="Glyco_hydro_31_TIM"/>
</dbReference>
<dbReference type="InterPro" id="IPR048395">
    <property type="entry name" value="Glyco_hydro_31_C"/>
</dbReference>
<dbReference type="CDD" id="cd14752">
    <property type="entry name" value="GH31_N"/>
    <property type="match status" value="1"/>
</dbReference>
<evidence type="ECO:0000313" key="9">
    <source>
        <dbReference type="Proteomes" id="UP001176941"/>
    </source>
</evidence>
<dbReference type="PANTHER" id="PTHR22762:SF60">
    <property type="entry name" value="NEUTRAL ALPHA-GLUCOSIDASE C"/>
    <property type="match status" value="1"/>
</dbReference>